<dbReference type="PANTHER" id="PTHR14776:SF1">
    <property type="entry name" value="CADHERIN-LIKE AND PC-ESTERASE DOMAIN-CONTAINING PROTEIN 1"/>
    <property type="match status" value="1"/>
</dbReference>
<dbReference type="STRING" id="9009.A0A226N7D5"/>
<proteinExistence type="predicted"/>
<dbReference type="EMBL" id="MCFN01000159">
    <property type="protein sequence ID" value="OXB63485.1"/>
    <property type="molecule type" value="Genomic_DNA"/>
</dbReference>
<name>A0A226N7D5_CALSU</name>
<sequence>MKHCVIPVGLKKYNAVMIFTSPQLDLNPQFNPKIKEYYAEVPFDVVTVRIGAEPSNCQSQVHLDELKGPSIANYPLGLGLNRVVVLVTDDSQPSPQVVSSYKIKIYREDRPSLPLFDDYMICGFVQ</sequence>
<evidence type="ECO:0000313" key="2">
    <source>
        <dbReference type="EMBL" id="OXB63485.1"/>
    </source>
</evidence>
<dbReference type="AlphaFoldDB" id="A0A226N7D5"/>
<dbReference type="PANTHER" id="PTHR14776">
    <property type="entry name" value="CADHERIN-LIKE AND PC-ESTERASE DOMAIN-CONTAINING PROTEIN 1"/>
    <property type="match status" value="1"/>
</dbReference>
<evidence type="ECO:0000259" key="1">
    <source>
        <dbReference type="Pfam" id="PF12733"/>
    </source>
</evidence>
<dbReference type="OrthoDB" id="9105451at2759"/>
<dbReference type="Pfam" id="PF12733">
    <property type="entry name" value="Cadherin-like"/>
    <property type="match status" value="1"/>
</dbReference>
<dbReference type="InterPro" id="IPR025883">
    <property type="entry name" value="Cadherin-like_domain"/>
</dbReference>
<feature type="domain" description="Cadherin-like beta-sandwich-like" evidence="1">
    <location>
        <begin position="23"/>
        <end position="108"/>
    </location>
</feature>
<feature type="non-terminal residue" evidence="2">
    <location>
        <position position="126"/>
    </location>
</feature>
<accession>A0A226N7D5</accession>
<protein>
    <recommendedName>
        <fullName evidence="1">Cadherin-like beta-sandwich-like domain-containing protein</fullName>
    </recommendedName>
</protein>
<organism evidence="2 3">
    <name type="scientific">Callipepla squamata</name>
    <name type="common">Scaled quail</name>
    <dbReference type="NCBI Taxonomy" id="9009"/>
    <lineage>
        <taxon>Eukaryota</taxon>
        <taxon>Metazoa</taxon>
        <taxon>Chordata</taxon>
        <taxon>Craniata</taxon>
        <taxon>Vertebrata</taxon>
        <taxon>Euteleostomi</taxon>
        <taxon>Archelosauria</taxon>
        <taxon>Archosauria</taxon>
        <taxon>Dinosauria</taxon>
        <taxon>Saurischia</taxon>
        <taxon>Theropoda</taxon>
        <taxon>Coelurosauria</taxon>
        <taxon>Aves</taxon>
        <taxon>Neognathae</taxon>
        <taxon>Galloanserae</taxon>
        <taxon>Galliformes</taxon>
        <taxon>Odontophoridae</taxon>
        <taxon>Callipepla</taxon>
    </lineage>
</organism>
<comment type="caution">
    <text evidence="2">The sequence shown here is derived from an EMBL/GenBank/DDBJ whole genome shotgun (WGS) entry which is preliminary data.</text>
</comment>
<reference evidence="2 3" key="1">
    <citation type="submission" date="2016-07" db="EMBL/GenBank/DDBJ databases">
        <title>Disparate Historic Effective Population Sizes Predicted by Modern Levels of Genome Diversity for the Scaled Quail (Callipepla squamata) and the Northern Bobwhite (Colinus virginianus): Inferences from First and Second Generation Draft Genome Assemblies for Sympatric New World Quail.</title>
        <authorList>
            <person name="Oldeschulte D.L."/>
            <person name="Halley Y.A."/>
            <person name="Bhattarai E.K."/>
            <person name="Brashear W.A."/>
            <person name="Hill J."/>
            <person name="Metz R.P."/>
            <person name="Johnson C.D."/>
            <person name="Rollins D."/>
            <person name="Peterson M.J."/>
            <person name="Bickhart D.M."/>
            <person name="Decker J.E."/>
            <person name="Seabury C.M."/>
        </authorList>
    </citation>
    <scope>NUCLEOTIDE SEQUENCE [LARGE SCALE GENOMIC DNA]</scope>
    <source>
        <strain evidence="2 3">Texas</strain>
        <tissue evidence="2">Leg muscle</tissue>
    </source>
</reference>
<evidence type="ECO:0000313" key="3">
    <source>
        <dbReference type="Proteomes" id="UP000198323"/>
    </source>
</evidence>
<dbReference type="Proteomes" id="UP000198323">
    <property type="component" value="Unassembled WGS sequence"/>
</dbReference>
<gene>
    <name evidence="2" type="ORF">ASZ78_006977</name>
</gene>
<keyword evidence="3" id="KW-1185">Reference proteome</keyword>